<dbReference type="EMBL" id="FNYE01000006">
    <property type="protein sequence ID" value="SEJ04955.1"/>
    <property type="molecule type" value="Genomic_DNA"/>
</dbReference>
<evidence type="ECO:0008006" key="4">
    <source>
        <dbReference type="Google" id="ProtNLM"/>
    </source>
</evidence>
<feature type="transmembrane region" description="Helical" evidence="1">
    <location>
        <begin position="28"/>
        <end position="50"/>
    </location>
</feature>
<sequence length="54" mass="5853">MAVLLAALPTGTGPYMLAEFYRREAHITSQTILLSTLGSLISLSLLLFYLRAPG</sequence>
<protein>
    <recommendedName>
        <fullName evidence="4">Membrane transport protein</fullName>
    </recommendedName>
</protein>
<dbReference type="AlphaFoldDB" id="A0A1H6VY64"/>
<keyword evidence="3" id="KW-1185">Reference proteome</keyword>
<dbReference type="Proteomes" id="UP000198866">
    <property type="component" value="Unassembled WGS sequence"/>
</dbReference>
<accession>A0A1H6VY64</accession>
<keyword evidence="1" id="KW-0472">Membrane</keyword>
<evidence type="ECO:0000256" key="1">
    <source>
        <dbReference type="SAM" id="Phobius"/>
    </source>
</evidence>
<keyword evidence="1" id="KW-1133">Transmembrane helix</keyword>
<proteinExistence type="predicted"/>
<reference evidence="3" key="1">
    <citation type="submission" date="2016-10" db="EMBL/GenBank/DDBJ databases">
        <authorList>
            <person name="Varghese N."/>
            <person name="Submissions S."/>
        </authorList>
    </citation>
    <scope>NUCLEOTIDE SEQUENCE [LARGE SCALE GENOMIC DNA]</scope>
    <source>
        <strain evidence="3">LMG 26031</strain>
    </source>
</reference>
<organism evidence="2 3">
    <name type="scientific">Paraburkholderia diazotrophica</name>
    <dbReference type="NCBI Taxonomy" id="667676"/>
    <lineage>
        <taxon>Bacteria</taxon>
        <taxon>Pseudomonadati</taxon>
        <taxon>Pseudomonadota</taxon>
        <taxon>Betaproteobacteria</taxon>
        <taxon>Burkholderiales</taxon>
        <taxon>Burkholderiaceae</taxon>
        <taxon>Paraburkholderia</taxon>
    </lineage>
</organism>
<gene>
    <name evidence="2" type="ORF">SAMN05192539_100677</name>
</gene>
<evidence type="ECO:0000313" key="2">
    <source>
        <dbReference type="EMBL" id="SEJ04955.1"/>
    </source>
</evidence>
<keyword evidence="1" id="KW-0812">Transmembrane</keyword>
<evidence type="ECO:0000313" key="3">
    <source>
        <dbReference type="Proteomes" id="UP000198866"/>
    </source>
</evidence>
<dbReference type="STRING" id="667676.SAMN05192539_100677"/>
<name>A0A1H6VY64_9BURK</name>